<dbReference type="AlphaFoldDB" id="A0A3L8PKL3"/>
<accession>A0A3L8PKL3</accession>
<feature type="region of interest" description="Disordered" evidence="1">
    <location>
        <begin position="1"/>
        <end position="24"/>
    </location>
</feature>
<protein>
    <submittedName>
        <fullName evidence="2">Stress response protein</fullName>
    </submittedName>
</protein>
<dbReference type="EMBL" id="RDBF01000005">
    <property type="protein sequence ID" value="RLV55861.1"/>
    <property type="molecule type" value="Genomic_DNA"/>
</dbReference>
<dbReference type="RefSeq" id="WP_121794057.1">
    <property type="nucleotide sequence ID" value="NZ_RDBF01000005.1"/>
</dbReference>
<evidence type="ECO:0000256" key="1">
    <source>
        <dbReference type="SAM" id="MobiDB-lite"/>
    </source>
</evidence>
<sequence length="444" mass="48716">MHEESWHQARLIPTSGINGAQEQERRATSAPLAVLSVVPEFSKALLAPLGAIRGTTETFIEVPFESPEGKVFPDGLIRIRRGSRQWTALIEVKTGKNELEAQQLESYLDIARAEGFDALITISNEIPPIPGHHPTSVDRRKLRKVALHHIPWSFVLFTAIMQKEHRGVSDPEQAWILGELIRYLEHSKSGALELDDMGKHWVSIRESVASGTFRANDAGGAEVASRFDALLRYAGLRLGQQLGIDVTPALTRAEIAEPQERMEALLKQLASDGSLTGGLRIPHAVGPLTVSADLRAGRVTCQVDIPAPQTGRQLTRVNWVVRQLKNARPDVRIETLIARARGEGPTELLEKVREDPKSIAPDSNREIKGFRVALSVAMGPKRGRGRGSFIDSVVETVDEFYGDVIQNIKPWSPSPPKMRPSPELDGDTLSSTDLSSQDQAVAPA</sequence>
<name>A0A3L8PKL3_9ACTN</name>
<feature type="region of interest" description="Disordered" evidence="1">
    <location>
        <begin position="408"/>
        <end position="444"/>
    </location>
</feature>
<feature type="compositionally biased region" description="Low complexity" evidence="1">
    <location>
        <begin position="427"/>
        <end position="444"/>
    </location>
</feature>
<proteinExistence type="predicted"/>
<evidence type="ECO:0000313" key="2">
    <source>
        <dbReference type="EMBL" id="RLV55861.1"/>
    </source>
</evidence>
<reference evidence="2 3" key="1">
    <citation type="submission" date="2018-10" db="EMBL/GenBank/DDBJ databases">
        <title>Aeromicrobium sp. 9W16Y-2 whole genome shotgun sequence.</title>
        <authorList>
            <person name="Li F."/>
        </authorList>
    </citation>
    <scope>NUCLEOTIDE SEQUENCE [LARGE SCALE GENOMIC DNA]</scope>
    <source>
        <strain evidence="2 3">9W16Y-2</strain>
    </source>
</reference>
<evidence type="ECO:0000313" key="3">
    <source>
        <dbReference type="Proteomes" id="UP000282515"/>
    </source>
</evidence>
<organism evidence="2 3">
    <name type="scientific">Aeromicrobium phragmitis</name>
    <dbReference type="NCBI Taxonomy" id="2478914"/>
    <lineage>
        <taxon>Bacteria</taxon>
        <taxon>Bacillati</taxon>
        <taxon>Actinomycetota</taxon>
        <taxon>Actinomycetes</taxon>
        <taxon>Propionibacteriales</taxon>
        <taxon>Nocardioidaceae</taxon>
        <taxon>Aeromicrobium</taxon>
    </lineage>
</organism>
<gene>
    <name evidence="2" type="ORF">D9V41_08100</name>
</gene>
<keyword evidence="3" id="KW-1185">Reference proteome</keyword>
<comment type="caution">
    <text evidence="2">The sequence shown here is derived from an EMBL/GenBank/DDBJ whole genome shotgun (WGS) entry which is preliminary data.</text>
</comment>
<dbReference type="OrthoDB" id="56224at2"/>
<dbReference type="Proteomes" id="UP000282515">
    <property type="component" value="Unassembled WGS sequence"/>
</dbReference>